<name>A0A8H5CPT1_9AGAR</name>
<protein>
    <submittedName>
        <fullName evidence="1">Uncharacterized protein</fullName>
    </submittedName>
</protein>
<gene>
    <name evidence="1" type="ORF">D9756_010872</name>
</gene>
<dbReference type="Proteomes" id="UP000559027">
    <property type="component" value="Unassembled WGS sequence"/>
</dbReference>
<keyword evidence="2" id="KW-1185">Reference proteome</keyword>
<proteinExistence type="predicted"/>
<evidence type="ECO:0000313" key="1">
    <source>
        <dbReference type="EMBL" id="KAF5345816.1"/>
    </source>
</evidence>
<reference evidence="1 2" key="1">
    <citation type="journal article" date="2020" name="ISME J.">
        <title>Uncovering the hidden diversity of litter-decomposition mechanisms in mushroom-forming fungi.</title>
        <authorList>
            <person name="Floudas D."/>
            <person name="Bentzer J."/>
            <person name="Ahren D."/>
            <person name="Johansson T."/>
            <person name="Persson P."/>
            <person name="Tunlid A."/>
        </authorList>
    </citation>
    <scope>NUCLEOTIDE SEQUENCE [LARGE SCALE GENOMIC DNA]</scope>
    <source>
        <strain evidence="1 2">CBS 146.42</strain>
    </source>
</reference>
<evidence type="ECO:0000313" key="2">
    <source>
        <dbReference type="Proteomes" id="UP000559027"/>
    </source>
</evidence>
<comment type="caution">
    <text evidence="1">The sequence shown here is derived from an EMBL/GenBank/DDBJ whole genome shotgun (WGS) entry which is preliminary data.</text>
</comment>
<accession>A0A8H5CPT1</accession>
<dbReference type="AlphaFoldDB" id="A0A8H5CPT1"/>
<dbReference type="EMBL" id="JAACJO010000039">
    <property type="protein sequence ID" value="KAF5345816.1"/>
    <property type="molecule type" value="Genomic_DNA"/>
</dbReference>
<organism evidence="1 2">
    <name type="scientific">Leucocoprinus leucothites</name>
    <dbReference type="NCBI Taxonomy" id="201217"/>
    <lineage>
        <taxon>Eukaryota</taxon>
        <taxon>Fungi</taxon>
        <taxon>Dikarya</taxon>
        <taxon>Basidiomycota</taxon>
        <taxon>Agaricomycotina</taxon>
        <taxon>Agaricomycetes</taxon>
        <taxon>Agaricomycetidae</taxon>
        <taxon>Agaricales</taxon>
        <taxon>Agaricineae</taxon>
        <taxon>Agaricaceae</taxon>
        <taxon>Leucocoprinus</taxon>
    </lineage>
</organism>
<sequence>MDRKQMAMLRFYLRMSKELPFTLNISFDPPPRSDVTRLLDRIRNVLVNESGGTKIRYPEMEDVAEAAWIYSFYDLDFRHVHRLKIVDSRVRDGFPRHIILSWSQITTLTLKSVTITLSSLLLTQCPNLVTFHSFTPTAEPTFLPQINCGPVVLQHLCHLTWSYEPCRSYEAVFPSMRLPALQTLTWCRHQPRPAVGPGEYRALKFSMESLPASLRTLEISTGGYWGDFLLSSLFTSVSGARHLRFHVLISEALALLSSNPSPSEQVGLLPFLEKLVVLSPQRISIGGSEWWEDSVVHLLEEDIMIRRIALVPGATTRYKEDLRSTFFPLGRWTPMMYDVFQQLQLGKYPFYVWVDLQMTSPLTPVDTLRTSLIERPSMEGGNDGNSEWDFGIRSTGVGI</sequence>